<protein>
    <submittedName>
        <fullName evidence="2">Uncharacterized protein</fullName>
    </submittedName>
</protein>
<evidence type="ECO:0000313" key="2">
    <source>
        <dbReference type="EMBL" id="WMW25452.1"/>
    </source>
</evidence>
<proteinExistence type="predicted"/>
<dbReference type="EMBL" id="CP133592">
    <property type="protein sequence ID" value="WMW25452.1"/>
    <property type="molecule type" value="Genomic_DNA"/>
</dbReference>
<evidence type="ECO:0000256" key="1">
    <source>
        <dbReference type="SAM" id="Phobius"/>
    </source>
</evidence>
<feature type="transmembrane region" description="Helical" evidence="1">
    <location>
        <begin position="12"/>
        <end position="31"/>
    </location>
</feature>
<reference evidence="2 3" key="1">
    <citation type="submission" date="2023-08" db="EMBL/GenBank/DDBJ databases">
        <title>Methanolobus mangrovi sp. nov. and Methanolobus sediminis sp. nov, two novel methylotrophic methanogens isolated from mangrove sediments in China.</title>
        <authorList>
            <person name="Zhou J."/>
        </authorList>
    </citation>
    <scope>NUCLEOTIDE SEQUENCE [LARGE SCALE GENOMIC DNA]</scope>
    <source>
        <strain evidence="2 3">FTZ6</strain>
    </source>
</reference>
<dbReference type="GeneID" id="84231381"/>
<organism evidence="2 3">
    <name type="scientific">Methanolobus sediminis</name>
    <dbReference type="NCBI Taxonomy" id="3072978"/>
    <lineage>
        <taxon>Archaea</taxon>
        <taxon>Methanobacteriati</taxon>
        <taxon>Methanobacteriota</taxon>
        <taxon>Stenosarchaea group</taxon>
        <taxon>Methanomicrobia</taxon>
        <taxon>Methanosarcinales</taxon>
        <taxon>Methanosarcinaceae</taxon>
        <taxon>Methanolobus</taxon>
    </lineage>
</organism>
<dbReference type="AlphaFoldDB" id="A0AA51YM05"/>
<name>A0AA51YM05_9EURY</name>
<evidence type="ECO:0000313" key="3">
    <source>
        <dbReference type="Proteomes" id="UP001182908"/>
    </source>
</evidence>
<gene>
    <name evidence="2" type="ORF">RE474_01650</name>
</gene>
<keyword evidence="1" id="KW-1133">Transmembrane helix</keyword>
<keyword evidence="1" id="KW-0812">Transmembrane</keyword>
<keyword evidence="3" id="KW-1185">Reference proteome</keyword>
<sequence>MNLKNNYKHTLIILVIISILFVAMFCAISAYHRTSGYSSEIPIRPWNIIDPQSEYGIELTYIAEKAIEKECFDTNYISIQNIVQYAPNAPNAAMLKFQSAKVLSSAKIYSCEDFADTGTITFFEPDLDVYDVYNYHMGIYENHLLENRRKYSKNVSGTIQKSGWGKDYNYRINGDSIELIDPVTNDIVFILPDYEVILKENRNSTITEKINSEYPFAQQLLPVDEEKPYAVIDVTQETKESWLVLDACFDEEELYLLHTGEITQDIYNVVISHTVRYYDEEETVEK</sequence>
<dbReference type="RefSeq" id="WP_309311255.1">
    <property type="nucleotide sequence ID" value="NZ_CP133592.1"/>
</dbReference>
<dbReference type="Proteomes" id="UP001182908">
    <property type="component" value="Chromosome"/>
</dbReference>
<keyword evidence="1" id="KW-0472">Membrane</keyword>
<dbReference type="KEGG" id="mseb:RE474_01650"/>
<accession>A0AA51YM05</accession>